<dbReference type="Pfam" id="PF00350">
    <property type="entry name" value="Dynamin_N"/>
    <property type="match status" value="1"/>
</dbReference>
<dbReference type="InterPro" id="IPR045063">
    <property type="entry name" value="Dynamin_N"/>
</dbReference>
<name>C1EDQ5_MICCC</name>
<dbReference type="GO" id="GO:0005777">
    <property type="term" value="C:peroxisome"/>
    <property type="evidence" value="ECO:0007669"/>
    <property type="project" value="TreeGrafter"/>
</dbReference>
<dbReference type="GO" id="GO:0008017">
    <property type="term" value="F:microtubule binding"/>
    <property type="evidence" value="ECO:0007669"/>
    <property type="project" value="TreeGrafter"/>
</dbReference>
<dbReference type="OMA" id="IAINMKY"/>
<dbReference type="InterPro" id="IPR022812">
    <property type="entry name" value="Dynamin"/>
</dbReference>
<organism evidence="3 4">
    <name type="scientific">Micromonas commoda (strain RCC299 / NOUM17 / CCMP2709)</name>
    <name type="common">Picoplanktonic green alga</name>
    <dbReference type="NCBI Taxonomy" id="296587"/>
    <lineage>
        <taxon>Eukaryota</taxon>
        <taxon>Viridiplantae</taxon>
        <taxon>Chlorophyta</taxon>
        <taxon>Mamiellophyceae</taxon>
        <taxon>Mamiellales</taxon>
        <taxon>Mamiellaceae</taxon>
        <taxon>Micromonas</taxon>
    </lineage>
</organism>
<dbReference type="RefSeq" id="XP_002505150.1">
    <property type="nucleotide sequence ID" value="XM_002505104.1"/>
</dbReference>
<dbReference type="GO" id="GO:0005525">
    <property type="term" value="F:GTP binding"/>
    <property type="evidence" value="ECO:0007669"/>
    <property type="project" value="InterPro"/>
</dbReference>
<dbReference type="PRINTS" id="PR00195">
    <property type="entry name" value="DYNAMIN"/>
</dbReference>
<reference evidence="3 4" key="1">
    <citation type="journal article" date="2009" name="Science">
        <title>Green evolution and dynamic adaptations revealed by genomes of the marine picoeukaryotes Micromonas.</title>
        <authorList>
            <person name="Worden A.Z."/>
            <person name="Lee J.H."/>
            <person name="Mock T."/>
            <person name="Rouze P."/>
            <person name="Simmons M.P."/>
            <person name="Aerts A.L."/>
            <person name="Allen A.E."/>
            <person name="Cuvelier M.L."/>
            <person name="Derelle E."/>
            <person name="Everett M.V."/>
            <person name="Foulon E."/>
            <person name="Grimwood J."/>
            <person name="Gundlach H."/>
            <person name="Henrissat B."/>
            <person name="Napoli C."/>
            <person name="McDonald S.M."/>
            <person name="Parker M.S."/>
            <person name="Rombauts S."/>
            <person name="Salamov A."/>
            <person name="Von Dassow P."/>
            <person name="Badger J.H."/>
            <person name="Coutinho P.M."/>
            <person name="Demir E."/>
            <person name="Dubchak I."/>
            <person name="Gentemann C."/>
            <person name="Eikrem W."/>
            <person name="Gready J.E."/>
            <person name="John U."/>
            <person name="Lanier W."/>
            <person name="Lindquist E.A."/>
            <person name="Lucas S."/>
            <person name="Mayer K.F."/>
            <person name="Moreau H."/>
            <person name="Not F."/>
            <person name="Otillar R."/>
            <person name="Panaud O."/>
            <person name="Pangilinan J."/>
            <person name="Paulsen I."/>
            <person name="Piegu B."/>
            <person name="Poliakov A."/>
            <person name="Robbens S."/>
            <person name="Schmutz J."/>
            <person name="Toulza E."/>
            <person name="Wyss T."/>
            <person name="Zelensky A."/>
            <person name="Zhou K."/>
            <person name="Armbrust E.V."/>
            <person name="Bhattacharya D."/>
            <person name="Goodenough U.W."/>
            <person name="Van de Peer Y."/>
            <person name="Grigoriev I.V."/>
        </authorList>
    </citation>
    <scope>NUCLEOTIDE SEQUENCE [LARGE SCALE GENOMIC DNA]</scope>
    <source>
        <strain evidence="4">RCC299 / NOUM17</strain>
    </source>
</reference>
<dbReference type="SMART" id="SM00053">
    <property type="entry name" value="DYNc"/>
    <property type="match status" value="1"/>
</dbReference>
<dbReference type="Proteomes" id="UP000002009">
    <property type="component" value="Chromosome 11"/>
</dbReference>
<feature type="compositionally biased region" description="Acidic residues" evidence="1">
    <location>
        <begin position="690"/>
        <end position="701"/>
    </location>
</feature>
<dbReference type="PROSITE" id="PS51718">
    <property type="entry name" value="G_DYNAMIN_2"/>
    <property type="match status" value="1"/>
</dbReference>
<feature type="compositionally biased region" description="Basic and acidic residues" evidence="1">
    <location>
        <begin position="716"/>
        <end position="730"/>
    </location>
</feature>
<dbReference type="OrthoDB" id="5061070at2759"/>
<dbReference type="eggNOG" id="KOG0446">
    <property type="taxonomic scope" value="Eukaryota"/>
</dbReference>
<dbReference type="PROSITE" id="PS01322">
    <property type="entry name" value="PHOSPHOTRIESTERASE_1"/>
    <property type="match status" value="1"/>
</dbReference>
<feature type="compositionally biased region" description="Basic and acidic residues" evidence="1">
    <location>
        <begin position="660"/>
        <end position="689"/>
    </location>
</feature>
<dbReference type="GO" id="GO:0016020">
    <property type="term" value="C:membrane"/>
    <property type="evidence" value="ECO:0007669"/>
    <property type="project" value="TreeGrafter"/>
</dbReference>
<dbReference type="GeneID" id="8247259"/>
<feature type="domain" description="Dynamin-type G" evidence="2">
    <location>
        <begin position="81"/>
        <end position="377"/>
    </location>
</feature>
<feature type="compositionally biased region" description="Basic and acidic residues" evidence="1">
    <location>
        <begin position="628"/>
        <end position="653"/>
    </location>
</feature>
<dbReference type="InParanoid" id="C1EDQ5"/>
<dbReference type="GO" id="GO:0016559">
    <property type="term" value="P:peroxisome fission"/>
    <property type="evidence" value="ECO:0007669"/>
    <property type="project" value="TreeGrafter"/>
</dbReference>
<gene>
    <name evidence="3" type="ORF">MICPUN_106231</name>
</gene>
<sequence>MARDMIERFGNPVPMDEPVRKSYSRRPATVPSNHTPIVWDTPYDTEGSLDGAANRFFNRGNERLYEAYSQLHNMAQEFDKPFDSPAILVVGHQTDGKSALVEALMGFQFNHVGGGTKTRRPIAINMKYNATAVEPRCFLLKDDSYGREEEMTLPDLQRYIEAENQRLENDNGFWAKDIVVKIEYKYCPNLTIIDTPGLIAAAPGRKHVSTQHASRQVETLVRNKMANKDYIILCLEDNSDWNNATTRRVVLDCDPELRRTVVVSTKFDTRIPQFSRAGDVEFFMKPPAKLLEPTLLGGGPFFTSVPSGRVGGSRDCLFRSNEHYREAVVQQEKRDTAELERRCDRRLHSSERSRVGVSQLRHFLERLLQQRYLENVPTIVPVLEREHRAASVKLRETDLELKNLDTDKLKEKGRAFYQHFLEKIPELLRGTMAAPPRVFGETLAHEHIRGGAFVGQDGRPVELAYLDVPNGEMRLFGGAQYHRALEEFRAIVGQVQCPVVSREDIINSCGVDEVHDGVNYTRTACVIAVARAKDTFEPYVHQLGFRLAHIARRLLPVAMYLLQKEGRILTGHEAFLKRIGSCFAKFVDQKVKACQDKCREDLASTTQFVTWSLHSGNKSGLKSVLAGREQEREEQRDRDRDMHPRDYDRRDPAAEYDDERYERESNRRESNRREHDRDRRGRGGARDPLDMNEDFIDYVDERDERRGRRDKHRRDDKKESREVAKRGGSADDKVVAGPIVDVGSKDMISLMDNTLWNRNMKDVTLDVVDMLVRQIYAGIRAYVVQSVELKFNCFFLMPLMNEFSGFLRQEMEMAFEENLDQVFDVRMVRMALEERQRKLESELEQMEHIQEKFAAIHNQLELQAQGSPATAAAQAAAAGKGSFQTIAEREIEASRAAMRASAEMAEEVRRANKEFAHHSPSKKSFGSPTRSGRVPLSSMSNSADLHGRV</sequence>
<dbReference type="FunFam" id="3.40.50.300:FF:001281">
    <property type="entry name" value="Dynamin-like protein ARC5"/>
    <property type="match status" value="1"/>
</dbReference>
<feature type="region of interest" description="Disordered" evidence="1">
    <location>
        <begin position="1"/>
        <end position="28"/>
    </location>
</feature>
<accession>C1EDQ5</accession>
<dbReference type="KEGG" id="mis:MICPUN_106231"/>
<dbReference type="InterPro" id="IPR030381">
    <property type="entry name" value="G_DYNAMIN_dom"/>
</dbReference>
<dbReference type="PANTHER" id="PTHR11566:SF78">
    <property type="entry name" value="DYNAMIN-LIKE PROTEIN ARC5"/>
    <property type="match status" value="1"/>
</dbReference>
<dbReference type="SUPFAM" id="SSF52540">
    <property type="entry name" value="P-loop containing nucleoside triphosphate hydrolases"/>
    <property type="match status" value="1"/>
</dbReference>
<dbReference type="PANTHER" id="PTHR11566">
    <property type="entry name" value="DYNAMIN"/>
    <property type="match status" value="1"/>
</dbReference>
<evidence type="ECO:0000256" key="1">
    <source>
        <dbReference type="SAM" id="MobiDB-lite"/>
    </source>
</evidence>
<dbReference type="GO" id="GO:0008270">
    <property type="term" value="F:zinc ion binding"/>
    <property type="evidence" value="ECO:0007669"/>
    <property type="project" value="InterPro"/>
</dbReference>
<dbReference type="InterPro" id="IPR027417">
    <property type="entry name" value="P-loop_NTPase"/>
</dbReference>
<dbReference type="AlphaFoldDB" id="C1EDQ5"/>
<feature type="region of interest" description="Disordered" evidence="1">
    <location>
        <begin position="617"/>
        <end position="730"/>
    </location>
</feature>
<evidence type="ECO:0000259" key="2">
    <source>
        <dbReference type="PROSITE" id="PS51718"/>
    </source>
</evidence>
<dbReference type="FunCoup" id="C1EDQ5">
    <property type="interactions" value="240"/>
</dbReference>
<dbReference type="STRING" id="296587.C1EDQ5"/>
<feature type="region of interest" description="Disordered" evidence="1">
    <location>
        <begin position="913"/>
        <end position="949"/>
    </location>
</feature>
<dbReference type="EMBL" id="CP001330">
    <property type="protein sequence ID" value="ACO66408.1"/>
    <property type="molecule type" value="Genomic_DNA"/>
</dbReference>
<protein>
    <recommendedName>
        <fullName evidence="2">Dynamin-type G domain-containing protein</fullName>
    </recommendedName>
</protein>
<keyword evidence="4" id="KW-1185">Reference proteome</keyword>
<dbReference type="GO" id="GO:0016788">
    <property type="term" value="F:hydrolase activity, acting on ester bonds"/>
    <property type="evidence" value="ECO:0007669"/>
    <property type="project" value="InterPro"/>
</dbReference>
<dbReference type="GO" id="GO:0003924">
    <property type="term" value="F:GTPase activity"/>
    <property type="evidence" value="ECO:0007669"/>
    <property type="project" value="InterPro"/>
</dbReference>
<dbReference type="GO" id="GO:0005874">
    <property type="term" value="C:microtubule"/>
    <property type="evidence" value="ECO:0007669"/>
    <property type="project" value="TreeGrafter"/>
</dbReference>
<evidence type="ECO:0000313" key="3">
    <source>
        <dbReference type="EMBL" id="ACO66408.1"/>
    </source>
</evidence>
<proteinExistence type="predicted"/>
<evidence type="ECO:0000313" key="4">
    <source>
        <dbReference type="Proteomes" id="UP000002009"/>
    </source>
</evidence>
<dbReference type="InterPro" id="IPR017947">
    <property type="entry name" value="AryldialkylPase_Zn-BS"/>
</dbReference>
<dbReference type="InterPro" id="IPR001401">
    <property type="entry name" value="Dynamin_GTPase"/>
</dbReference>
<dbReference type="Gene3D" id="3.40.50.300">
    <property type="entry name" value="P-loop containing nucleotide triphosphate hydrolases"/>
    <property type="match status" value="1"/>
</dbReference>
<dbReference type="CDD" id="cd08771">
    <property type="entry name" value="DLP_1"/>
    <property type="match status" value="1"/>
</dbReference>